<proteinExistence type="predicted"/>
<gene>
    <name evidence="1" type="ORF">DXT89_14095</name>
</gene>
<accession>A0A7J4X4H2</accession>
<sequence>MAANPIATSSVENLSGASSMVDADYSSADYTFPVIPRAIHVNAAGTAVVTLEGEISSVTHALVLNAGQTYPYRVKTIKNSGTTAGMGIRGIY</sequence>
<name>A0A7J4X4H2_AGRVI</name>
<evidence type="ECO:0000313" key="2">
    <source>
        <dbReference type="Proteomes" id="UP000436911"/>
    </source>
</evidence>
<reference evidence="1 2" key="1">
    <citation type="submission" date="2018-08" db="EMBL/GenBank/DDBJ databases">
        <title>Genome sequencing of Agrobacterium vitis strain ICMP 10754.</title>
        <authorList>
            <person name="Visnovsky S.B."/>
            <person name="Pitman A.R."/>
        </authorList>
    </citation>
    <scope>NUCLEOTIDE SEQUENCE [LARGE SCALE GENOMIC DNA]</scope>
    <source>
        <strain evidence="1 2">ICMP 10754</strain>
    </source>
</reference>
<evidence type="ECO:0000313" key="1">
    <source>
        <dbReference type="EMBL" id="KAA3527061.1"/>
    </source>
</evidence>
<dbReference type="RefSeq" id="WP_149916813.1">
    <property type="nucleotide sequence ID" value="NZ_QUSG01000006.1"/>
</dbReference>
<comment type="caution">
    <text evidence="1">The sequence shown here is derived from an EMBL/GenBank/DDBJ whole genome shotgun (WGS) entry which is preliminary data.</text>
</comment>
<organism evidence="1 2">
    <name type="scientific">Agrobacterium vitis</name>
    <name type="common">Rhizobium vitis</name>
    <dbReference type="NCBI Taxonomy" id="373"/>
    <lineage>
        <taxon>Bacteria</taxon>
        <taxon>Pseudomonadati</taxon>
        <taxon>Pseudomonadota</taxon>
        <taxon>Alphaproteobacteria</taxon>
        <taxon>Hyphomicrobiales</taxon>
        <taxon>Rhizobiaceae</taxon>
        <taxon>Rhizobium/Agrobacterium group</taxon>
        <taxon>Agrobacterium</taxon>
    </lineage>
</organism>
<protein>
    <submittedName>
        <fullName evidence="1">Uncharacterized protein</fullName>
    </submittedName>
</protein>
<dbReference type="EMBL" id="QUSG01000006">
    <property type="protein sequence ID" value="KAA3527061.1"/>
    <property type="molecule type" value="Genomic_DNA"/>
</dbReference>
<dbReference type="AlphaFoldDB" id="A0A7J4X4H2"/>
<dbReference type="Proteomes" id="UP000436911">
    <property type="component" value="Unassembled WGS sequence"/>
</dbReference>